<feature type="transmembrane region" description="Helical" evidence="1">
    <location>
        <begin position="132"/>
        <end position="157"/>
    </location>
</feature>
<feature type="transmembrane region" description="Helical" evidence="1">
    <location>
        <begin position="163"/>
        <end position="186"/>
    </location>
</feature>
<dbReference type="PANTHER" id="PTHR42208:SF1">
    <property type="entry name" value="HEAVY METAL TRANSPORTER"/>
    <property type="match status" value="1"/>
</dbReference>
<feature type="transmembrane region" description="Helical" evidence="1">
    <location>
        <begin position="49"/>
        <end position="72"/>
    </location>
</feature>
<feature type="transmembrane region" description="Helical" evidence="1">
    <location>
        <begin position="92"/>
        <end position="112"/>
    </location>
</feature>
<organism evidence="4 5">
    <name type="scientific">Candidatus Daviesbacteria bacterium GW2011_GWA2_38_24</name>
    <dbReference type="NCBI Taxonomy" id="1618422"/>
    <lineage>
        <taxon>Bacteria</taxon>
        <taxon>Candidatus Daviesiibacteriota</taxon>
    </lineage>
</organism>
<evidence type="ECO:0000313" key="5">
    <source>
        <dbReference type="Proteomes" id="UP000034235"/>
    </source>
</evidence>
<sequence>MNLWLIFLTGLTVGGFSCLAVQGGLLTSTIASRENENLEKKKSKHSNTLPVLSFLIAKLIAYVALGFLLGLFGQAIALSDGVRITMQLMAGVYMIAVALNLLNVHPIFRFVIIQPPRFAMRLIRNQSGSKDIFAPALLGIMTVFIPCGTTLAMEALAITSGPILGAVIMGVFTLATFPLFFSLGYMTAILGDTFRKNFLRLAAFIVIYLGVLSINGSLLAAGSPITLQSIGDAMPVQIDLSGGGPQENQNLTGNTQNGVQVVNINVTNSGYSPTYLRVKKGQPVKLNLTTSNAFSCATAFRIPSLGVVKDLKPTGTDSVEFTPVKSGKIRFTCSMGMYAGTLEVI</sequence>
<keyword evidence="1" id="KW-0812">Transmembrane</keyword>
<keyword evidence="1" id="KW-0472">Membrane</keyword>
<feature type="transmembrane region" description="Helical" evidence="1">
    <location>
        <begin position="198"/>
        <end position="220"/>
    </location>
</feature>
<evidence type="ECO:0000259" key="3">
    <source>
        <dbReference type="Pfam" id="PF13473"/>
    </source>
</evidence>
<protein>
    <submittedName>
        <fullName evidence="4">Putative membrane protein</fullName>
    </submittedName>
</protein>
<feature type="transmembrane region" description="Helical" evidence="1">
    <location>
        <begin position="6"/>
        <end position="28"/>
    </location>
</feature>
<dbReference type="AlphaFoldDB" id="A0A0G0MQY2"/>
<dbReference type="Proteomes" id="UP000034235">
    <property type="component" value="Unassembled WGS sequence"/>
</dbReference>
<dbReference type="Gene3D" id="2.60.40.420">
    <property type="entry name" value="Cupredoxins - blue copper proteins"/>
    <property type="match status" value="1"/>
</dbReference>
<name>A0A0G0MQY2_9BACT</name>
<comment type="caution">
    <text evidence="4">The sequence shown here is derived from an EMBL/GenBank/DDBJ whole genome shotgun (WGS) entry which is preliminary data.</text>
</comment>
<dbReference type="EMBL" id="LBUP01000001">
    <property type="protein sequence ID" value="KKQ67331.1"/>
    <property type="molecule type" value="Genomic_DNA"/>
</dbReference>
<feature type="domain" description="EfeO-type cupredoxin-like" evidence="3">
    <location>
        <begin position="256"/>
        <end position="342"/>
    </location>
</feature>
<dbReference type="PANTHER" id="PTHR42208">
    <property type="entry name" value="HEAVY METAL TRANSPORTER-RELATED"/>
    <property type="match status" value="1"/>
</dbReference>
<evidence type="ECO:0000256" key="1">
    <source>
        <dbReference type="SAM" id="Phobius"/>
    </source>
</evidence>
<dbReference type="InterPro" id="IPR008972">
    <property type="entry name" value="Cupredoxin"/>
</dbReference>
<reference evidence="4 5" key="1">
    <citation type="journal article" date="2015" name="Nature">
        <title>rRNA introns, odd ribosomes, and small enigmatic genomes across a large radiation of phyla.</title>
        <authorList>
            <person name="Brown C.T."/>
            <person name="Hug L.A."/>
            <person name="Thomas B.C."/>
            <person name="Sharon I."/>
            <person name="Castelle C.J."/>
            <person name="Singh A."/>
            <person name="Wilkins M.J."/>
            <person name="Williams K.H."/>
            <person name="Banfield J.F."/>
        </authorList>
    </citation>
    <scope>NUCLEOTIDE SEQUENCE [LARGE SCALE GENOMIC DNA]</scope>
</reference>
<evidence type="ECO:0000313" key="4">
    <source>
        <dbReference type="EMBL" id="KKQ67331.1"/>
    </source>
</evidence>
<dbReference type="InterPro" id="IPR028096">
    <property type="entry name" value="EfeO_Cupredoxin"/>
</dbReference>
<feature type="domain" description="Urease accessory protein UreH-like transmembrane" evidence="2">
    <location>
        <begin position="6"/>
        <end position="212"/>
    </location>
</feature>
<dbReference type="InterPro" id="IPR039447">
    <property type="entry name" value="UreH-like_TM_dom"/>
</dbReference>
<gene>
    <name evidence="4" type="ORF">US86_C0001G0258</name>
</gene>
<dbReference type="Pfam" id="PF13473">
    <property type="entry name" value="Cupredoxin_1"/>
    <property type="match status" value="1"/>
</dbReference>
<proteinExistence type="predicted"/>
<dbReference type="SUPFAM" id="SSF49503">
    <property type="entry name" value="Cupredoxins"/>
    <property type="match status" value="1"/>
</dbReference>
<keyword evidence="1" id="KW-1133">Transmembrane helix</keyword>
<accession>A0A0G0MQY2</accession>
<dbReference type="Pfam" id="PF13386">
    <property type="entry name" value="DsbD_2"/>
    <property type="match status" value="1"/>
</dbReference>
<evidence type="ECO:0000259" key="2">
    <source>
        <dbReference type="Pfam" id="PF13386"/>
    </source>
</evidence>